<proteinExistence type="predicted"/>
<dbReference type="PANTHER" id="PTHR31672:SF13">
    <property type="entry name" value="F-BOX PROTEIN CPR30-LIKE"/>
    <property type="match status" value="1"/>
</dbReference>
<dbReference type="EMBL" id="PKPP01001091">
    <property type="protein sequence ID" value="PWA85743.1"/>
    <property type="molecule type" value="Genomic_DNA"/>
</dbReference>
<protein>
    <submittedName>
        <fullName evidence="2">F-box domain-containing protein</fullName>
    </submittedName>
</protein>
<dbReference type="InterPro" id="IPR050796">
    <property type="entry name" value="SCF_F-box_component"/>
</dbReference>
<dbReference type="InterPro" id="IPR017451">
    <property type="entry name" value="F-box-assoc_interact_dom"/>
</dbReference>
<dbReference type="PANTHER" id="PTHR31672">
    <property type="entry name" value="BNACNNG10540D PROTEIN"/>
    <property type="match status" value="1"/>
</dbReference>
<dbReference type="InterPro" id="IPR013187">
    <property type="entry name" value="F-box-assoc_dom_typ3"/>
</dbReference>
<feature type="domain" description="F-box associated beta-propeller type 3" evidence="1">
    <location>
        <begin position="73"/>
        <end position="226"/>
    </location>
</feature>
<dbReference type="AlphaFoldDB" id="A0A2U1PJ00"/>
<evidence type="ECO:0000313" key="3">
    <source>
        <dbReference type="Proteomes" id="UP000245207"/>
    </source>
</evidence>
<dbReference type="NCBIfam" id="TIGR01640">
    <property type="entry name" value="F_box_assoc_1"/>
    <property type="match status" value="1"/>
</dbReference>
<evidence type="ECO:0000259" key="1">
    <source>
        <dbReference type="Pfam" id="PF08268"/>
    </source>
</evidence>
<accession>A0A2U1PJ00</accession>
<reference evidence="2 3" key="1">
    <citation type="journal article" date="2018" name="Mol. Plant">
        <title>The genome of Artemisia annua provides insight into the evolution of Asteraceae family and artemisinin biosynthesis.</title>
        <authorList>
            <person name="Shen Q."/>
            <person name="Zhang L."/>
            <person name="Liao Z."/>
            <person name="Wang S."/>
            <person name="Yan T."/>
            <person name="Shi P."/>
            <person name="Liu M."/>
            <person name="Fu X."/>
            <person name="Pan Q."/>
            <person name="Wang Y."/>
            <person name="Lv Z."/>
            <person name="Lu X."/>
            <person name="Zhang F."/>
            <person name="Jiang W."/>
            <person name="Ma Y."/>
            <person name="Chen M."/>
            <person name="Hao X."/>
            <person name="Li L."/>
            <person name="Tang Y."/>
            <person name="Lv G."/>
            <person name="Zhou Y."/>
            <person name="Sun X."/>
            <person name="Brodelius P.E."/>
            <person name="Rose J.K.C."/>
            <person name="Tang K."/>
        </authorList>
    </citation>
    <scope>NUCLEOTIDE SEQUENCE [LARGE SCALE GENOMIC DNA]</scope>
    <source>
        <strain evidence="3">cv. Huhao1</strain>
        <tissue evidence="2">Leaf</tissue>
    </source>
</reference>
<evidence type="ECO:0000313" key="2">
    <source>
        <dbReference type="EMBL" id="PWA85743.1"/>
    </source>
</evidence>
<organism evidence="2 3">
    <name type="scientific">Artemisia annua</name>
    <name type="common">Sweet wormwood</name>
    <dbReference type="NCBI Taxonomy" id="35608"/>
    <lineage>
        <taxon>Eukaryota</taxon>
        <taxon>Viridiplantae</taxon>
        <taxon>Streptophyta</taxon>
        <taxon>Embryophyta</taxon>
        <taxon>Tracheophyta</taxon>
        <taxon>Spermatophyta</taxon>
        <taxon>Magnoliopsida</taxon>
        <taxon>eudicotyledons</taxon>
        <taxon>Gunneridae</taxon>
        <taxon>Pentapetalae</taxon>
        <taxon>asterids</taxon>
        <taxon>campanulids</taxon>
        <taxon>Asterales</taxon>
        <taxon>Asteraceae</taxon>
        <taxon>Asteroideae</taxon>
        <taxon>Anthemideae</taxon>
        <taxon>Artemisiinae</taxon>
        <taxon>Artemisia</taxon>
    </lineage>
</organism>
<dbReference type="OrthoDB" id="687122at2759"/>
<comment type="caution">
    <text evidence="2">The sequence shown here is derived from an EMBL/GenBank/DDBJ whole genome shotgun (WGS) entry which is preliminary data.</text>
</comment>
<name>A0A2U1PJ00_ARTAN</name>
<dbReference type="Pfam" id="PF08268">
    <property type="entry name" value="FBA_3"/>
    <property type="match status" value="1"/>
</dbReference>
<sequence length="293" mass="33788">MGRDSCSTVGLLLEHILLHLRIELINFIKFPVNFPSEEAQQKEKIYVIGSANGLICFSVGDYPSSRPNDWYDFRFGFDPKNDDYKIVKVITVEHEQSVEWLQVEVYSMRLGCWKLITQSPPSHYHYLHIGGDIHVCVDGYLHWLCGSHDDLRKFQSIVAFDLAAESFSEISLPDPMNTVDYQSRQLVNLGVFDGKLCVISCARGDCDCEVWVMDQYGSWVKNGFSHFHKDDIYPYGFTLKNNFIYEDCKEVIHYLYDPSAPFNKVKPFPKHYVGDTIIIPYVESLVWVTPPTC</sequence>
<gene>
    <name evidence="2" type="ORF">CTI12_AA147630</name>
</gene>
<keyword evidence="3" id="KW-1185">Reference proteome</keyword>
<dbReference type="Proteomes" id="UP000245207">
    <property type="component" value="Unassembled WGS sequence"/>
</dbReference>